<accession>A0A0G1KEB0</accession>
<evidence type="ECO:0000313" key="3">
    <source>
        <dbReference type="EMBL" id="KKT81900.1"/>
    </source>
</evidence>
<proteinExistence type="predicted"/>
<dbReference type="Pfam" id="PF18895">
    <property type="entry name" value="T4SS_pilin"/>
    <property type="match status" value="1"/>
</dbReference>
<keyword evidence="1" id="KW-0472">Membrane</keyword>
<sequence length="655" mass="69176">MLFPIIALLAISFVLQGANHKAEAAGPTAINTIDLGVGTFPDPVFYNGRIWVAVQQGPPGDYGQLNLYNFAPDLTDQKIISIPFSGVGRAFQRLAVYSNILWMVFRDGENSACVSSPSTCIPEHINLWRSDTGAIENLGQVTNSGNHPVAAGGGLVVWQNQVRAGVINVFMRDVTGGPVFDLGGIGAPTGISRVLPGGIVVLMDTDLTAVPWGVQAWSADPLIVASDVTPYDDNGVVGRFNDDPATEFNLWPNQTAHTPHAFHDGLGNYVVATWNPTVRVAAFNYWVGASPFVVAIDPTTAYPGQLIDIYGYDLTPNVLFTSSAGVQTAALGSVDLEKIQTTVAVPLSLQPGLYTVTLFGPGGPSSGANVLTIINSAAPIISSGGQVGATGTGSNFGTTSSSFGGLIEDIFKYGIYMLGLAVFVMIMWAGVIWMTAAGNSGKISDAKHKIFNAIIGAVILISGYTILNTINPALTKGVFNLPANTPVPSIYTGPPTQINACNQCSAYPGNILAGGQPVQCVGNYINVRNFSSPIPLNDPSRTCPFVELSIGPQLLALRQATTNWVMSEGFPPTVNHADACHGNGTCVDIRLTSPPSVRTQLAQEVDLLCAAVRQAGFSTIVNEYSSLNGLPYNWQNCPLPKSTPFQTGDHLHIEN</sequence>
<name>A0A0G1KEB0_9BACT</name>
<feature type="signal peptide" evidence="2">
    <location>
        <begin position="1"/>
        <end position="24"/>
    </location>
</feature>
<gene>
    <name evidence="3" type="ORF">UW79_C0013G0027</name>
</gene>
<evidence type="ECO:0000256" key="2">
    <source>
        <dbReference type="SAM" id="SignalP"/>
    </source>
</evidence>
<dbReference type="InterPro" id="IPR043993">
    <property type="entry name" value="T4SS_pilin"/>
</dbReference>
<protein>
    <recommendedName>
        <fullName evidence="5">IPT/TIG domain-containing protein</fullName>
    </recommendedName>
</protein>
<keyword evidence="2" id="KW-0732">Signal</keyword>
<feature type="chain" id="PRO_5002538187" description="IPT/TIG domain-containing protein" evidence="2">
    <location>
        <begin position="25"/>
        <end position="655"/>
    </location>
</feature>
<feature type="transmembrane region" description="Helical" evidence="1">
    <location>
        <begin position="450"/>
        <end position="467"/>
    </location>
</feature>
<evidence type="ECO:0000313" key="4">
    <source>
        <dbReference type="Proteomes" id="UP000034032"/>
    </source>
</evidence>
<reference evidence="3 4" key="1">
    <citation type="journal article" date="2015" name="Nature">
        <title>rRNA introns, odd ribosomes, and small enigmatic genomes across a large radiation of phyla.</title>
        <authorList>
            <person name="Brown C.T."/>
            <person name="Hug L.A."/>
            <person name="Thomas B.C."/>
            <person name="Sharon I."/>
            <person name="Castelle C.J."/>
            <person name="Singh A."/>
            <person name="Wilkins M.J."/>
            <person name="Williams K.H."/>
            <person name="Banfield J.F."/>
        </authorList>
    </citation>
    <scope>NUCLEOTIDE SEQUENCE [LARGE SCALE GENOMIC DNA]</scope>
</reference>
<keyword evidence="1" id="KW-1133">Transmembrane helix</keyword>
<feature type="transmembrane region" description="Helical" evidence="1">
    <location>
        <begin position="413"/>
        <end position="438"/>
    </location>
</feature>
<comment type="caution">
    <text evidence="3">The sequence shown here is derived from an EMBL/GenBank/DDBJ whole genome shotgun (WGS) entry which is preliminary data.</text>
</comment>
<evidence type="ECO:0008006" key="5">
    <source>
        <dbReference type="Google" id="ProtNLM"/>
    </source>
</evidence>
<organism evidence="3 4">
    <name type="scientific">Candidatus Yanofskybacteria bacterium GW2011_GWA2_44_9</name>
    <dbReference type="NCBI Taxonomy" id="1619025"/>
    <lineage>
        <taxon>Bacteria</taxon>
        <taxon>Candidatus Yanofskyibacteriota</taxon>
    </lineage>
</organism>
<keyword evidence="1" id="KW-0812">Transmembrane</keyword>
<dbReference type="EMBL" id="LCJR01000013">
    <property type="protein sequence ID" value="KKT81900.1"/>
    <property type="molecule type" value="Genomic_DNA"/>
</dbReference>
<evidence type="ECO:0000256" key="1">
    <source>
        <dbReference type="SAM" id="Phobius"/>
    </source>
</evidence>
<dbReference type="AlphaFoldDB" id="A0A0G1KEB0"/>
<dbReference type="Proteomes" id="UP000034032">
    <property type="component" value="Unassembled WGS sequence"/>
</dbReference>